<organism evidence="2 3">
    <name type="scientific">Austropuccinia psidii MF-1</name>
    <dbReference type="NCBI Taxonomy" id="1389203"/>
    <lineage>
        <taxon>Eukaryota</taxon>
        <taxon>Fungi</taxon>
        <taxon>Dikarya</taxon>
        <taxon>Basidiomycota</taxon>
        <taxon>Pucciniomycotina</taxon>
        <taxon>Pucciniomycetes</taxon>
        <taxon>Pucciniales</taxon>
        <taxon>Sphaerophragmiaceae</taxon>
        <taxon>Austropuccinia</taxon>
    </lineage>
</organism>
<keyword evidence="3" id="KW-1185">Reference proteome</keyword>
<accession>A0A9Q3FQU1</accession>
<evidence type="ECO:0000256" key="1">
    <source>
        <dbReference type="SAM" id="MobiDB-lite"/>
    </source>
</evidence>
<reference evidence="2" key="1">
    <citation type="submission" date="2021-03" db="EMBL/GenBank/DDBJ databases">
        <title>Draft genome sequence of rust myrtle Austropuccinia psidii MF-1, a brazilian biotype.</title>
        <authorList>
            <person name="Quecine M.C."/>
            <person name="Pachon D.M.R."/>
            <person name="Bonatelli M.L."/>
            <person name="Correr F.H."/>
            <person name="Franceschini L.M."/>
            <person name="Leite T.F."/>
            <person name="Margarido G.R.A."/>
            <person name="Almeida C.A."/>
            <person name="Ferrarezi J.A."/>
            <person name="Labate C.A."/>
        </authorList>
    </citation>
    <scope>NUCLEOTIDE SEQUENCE</scope>
    <source>
        <strain evidence="2">MF-1</strain>
    </source>
</reference>
<comment type="caution">
    <text evidence="2">The sequence shown here is derived from an EMBL/GenBank/DDBJ whole genome shotgun (WGS) entry which is preliminary data.</text>
</comment>
<protein>
    <submittedName>
        <fullName evidence="2">Uncharacterized protein</fullName>
    </submittedName>
</protein>
<evidence type="ECO:0000313" key="3">
    <source>
        <dbReference type="Proteomes" id="UP000765509"/>
    </source>
</evidence>
<dbReference type="AlphaFoldDB" id="A0A9Q3FQU1"/>
<evidence type="ECO:0000313" key="2">
    <source>
        <dbReference type="EMBL" id="MBW0543539.1"/>
    </source>
</evidence>
<name>A0A9Q3FQU1_9BASI</name>
<dbReference type="Proteomes" id="UP000765509">
    <property type="component" value="Unassembled WGS sequence"/>
</dbReference>
<gene>
    <name evidence="2" type="ORF">O181_083254</name>
</gene>
<sequence>MQQLLLEVEVTTPSNKMDLDQDIQVINPKDKNVSPEEKHKWRIPEFSYVPKGNRRITPLSVQELVYGSKKAGVGTSANTLHRENELLSSSKEFLCPKSNRGPYEGLETHFLQRTSPKDKSLVEKPNNFVRGPEGRVGPKEIQQLS</sequence>
<dbReference type="EMBL" id="AVOT02048310">
    <property type="protein sequence ID" value="MBW0543539.1"/>
    <property type="molecule type" value="Genomic_DNA"/>
</dbReference>
<proteinExistence type="predicted"/>
<feature type="region of interest" description="Disordered" evidence="1">
    <location>
        <begin position="111"/>
        <end position="145"/>
    </location>
</feature>